<dbReference type="InterPro" id="IPR001841">
    <property type="entry name" value="Znf_RING"/>
</dbReference>
<sequence>KAEELLREKEDKAEAKNKRLIRTKEYGPCMVCAVDEVVDPAGCVYCGELVGCRKCANRWFRTRSDLGMSVPTCPLCRHQWAGFSAGVTAMKKLVRK</sequence>
<dbReference type="PROSITE" id="PS50089">
    <property type="entry name" value="ZF_RING_2"/>
    <property type="match status" value="1"/>
</dbReference>
<feature type="domain" description="RING-type" evidence="4">
    <location>
        <begin position="29"/>
        <end position="77"/>
    </location>
</feature>
<dbReference type="GO" id="GO:0008270">
    <property type="term" value="F:zinc ion binding"/>
    <property type="evidence" value="ECO:0007669"/>
    <property type="project" value="UniProtKB-KW"/>
</dbReference>
<evidence type="ECO:0000313" key="5">
    <source>
        <dbReference type="EMBL" id="GMT34443.1"/>
    </source>
</evidence>
<organism evidence="5 6">
    <name type="scientific">Pristionchus fissidentatus</name>
    <dbReference type="NCBI Taxonomy" id="1538716"/>
    <lineage>
        <taxon>Eukaryota</taxon>
        <taxon>Metazoa</taxon>
        <taxon>Ecdysozoa</taxon>
        <taxon>Nematoda</taxon>
        <taxon>Chromadorea</taxon>
        <taxon>Rhabditida</taxon>
        <taxon>Rhabditina</taxon>
        <taxon>Diplogasteromorpha</taxon>
        <taxon>Diplogasteroidea</taxon>
        <taxon>Neodiplogasteridae</taxon>
        <taxon>Pristionchus</taxon>
    </lineage>
</organism>
<protein>
    <recommendedName>
        <fullName evidence="4">RING-type domain-containing protein</fullName>
    </recommendedName>
</protein>
<keyword evidence="1 3" id="KW-0863">Zinc-finger</keyword>
<keyword evidence="1 3" id="KW-0479">Metal-binding</keyword>
<name>A0AAV5WSZ1_9BILA</name>
<reference evidence="5" key="1">
    <citation type="submission" date="2023-10" db="EMBL/GenBank/DDBJ databases">
        <title>Genome assembly of Pristionchus species.</title>
        <authorList>
            <person name="Yoshida K."/>
            <person name="Sommer R.J."/>
        </authorList>
    </citation>
    <scope>NUCLEOTIDE SEQUENCE</scope>
    <source>
        <strain evidence="5">RS5133</strain>
    </source>
</reference>
<dbReference type="Gene3D" id="3.30.40.10">
    <property type="entry name" value="Zinc/RING finger domain, C3HC4 (zinc finger)"/>
    <property type="match status" value="1"/>
</dbReference>
<dbReference type="PANTHER" id="PTHR21578:SF9">
    <property type="entry name" value="RING-TYPE DOMAIN-CONTAINING PROTEIN"/>
    <property type="match status" value="1"/>
</dbReference>
<gene>
    <name evidence="5" type="ORF">PFISCL1PPCAC_25740</name>
</gene>
<comment type="caution">
    <text evidence="5">The sequence shown here is derived from an EMBL/GenBank/DDBJ whole genome shotgun (WGS) entry which is preliminary data.</text>
</comment>
<evidence type="ECO:0000256" key="1">
    <source>
        <dbReference type="ARBA" id="ARBA00022771"/>
    </source>
</evidence>
<dbReference type="EMBL" id="BTSY01000006">
    <property type="protein sequence ID" value="GMT34443.1"/>
    <property type="molecule type" value="Genomic_DNA"/>
</dbReference>
<evidence type="ECO:0000259" key="4">
    <source>
        <dbReference type="PROSITE" id="PS50089"/>
    </source>
</evidence>
<dbReference type="InterPro" id="IPR013083">
    <property type="entry name" value="Znf_RING/FYVE/PHD"/>
</dbReference>
<proteinExistence type="predicted"/>
<evidence type="ECO:0000313" key="6">
    <source>
        <dbReference type="Proteomes" id="UP001432322"/>
    </source>
</evidence>
<dbReference type="AlphaFoldDB" id="A0AAV5WSZ1"/>
<keyword evidence="6" id="KW-1185">Reference proteome</keyword>
<keyword evidence="2" id="KW-0862">Zinc</keyword>
<dbReference type="PANTHER" id="PTHR21578">
    <property type="entry name" value="PROTEIN CBG03826"/>
    <property type="match status" value="1"/>
</dbReference>
<accession>A0AAV5WSZ1</accession>
<feature type="non-terminal residue" evidence="5">
    <location>
        <position position="1"/>
    </location>
</feature>
<evidence type="ECO:0000256" key="3">
    <source>
        <dbReference type="PROSITE-ProRule" id="PRU00175"/>
    </source>
</evidence>
<evidence type="ECO:0000256" key="2">
    <source>
        <dbReference type="ARBA" id="ARBA00022833"/>
    </source>
</evidence>
<dbReference type="Proteomes" id="UP001432322">
    <property type="component" value="Unassembled WGS sequence"/>
</dbReference>